<comment type="caution">
    <text evidence="20">The sequence shown here is derived from an EMBL/GenBank/DDBJ whole genome shotgun (WGS) entry which is preliminary data.</text>
</comment>
<comment type="subcellular location">
    <subcellularLocation>
        <location evidence="2 19">Cell membrane</location>
        <topology evidence="2 19">Multi-pass membrane protein</topology>
    </subcellularLocation>
</comment>
<feature type="transmembrane region" description="Helical" evidence="19">
    <location>
        <begin position="104"/>
        <end position="124"/>
    </location>
</feature>
<dbReference type="EC" id="2.7.8.26" evidence="5 19"/>
<name>A0ABU1INI8_9BACL</name>
<evidence type="ECO:0000256" key="8">
    <source>
        <dbReference type="ARBA" id="ARBA00022573"/>
    </source>
</evidence>
<comment type="function">
    <text evidence="14 19">Joins adenosylcobinamide-GDP and alpha-ribazole to generate adenosylcobalamin (Ado-cobalamin). Also synthesizes adenosylcobalamin 5'-phosphate from adenosylcobinamide-GDP and alpha-ribazole 5'-phosphate.</text>
</comment>
<evidence type="ECO:0000256" key="17">
    <source>
        <dbReference type="ARBA" id="ARBA00048623"/>
    </source>
</evidence>
<dbReference type="HAMAP" id="MF_00719">
    <property type="entry name" value="CobS"/>
    <property type="match status" value="1"/>
</dbReference>
<feature type="transmembrane region" description="Helical" evidence="19">
    <location>
        <begin position="130"/>
        <end position="153"/>
    </location>
</feature>
<proteinExistence type="inferred from homology"/>
<dbReference type="PANTHER" id="PTHR34148">
    <property type="entry name" value="ADENOSYLCOBINAMIDE-GDP RIBAZOLETRANSFERASE"/>
    <property type="match status" value="1"/>
</dbReference>
<dbReference type="Pfam" id="PF02654">
    <property type="entry name" value="CobS"/>
    <property type="match status" value="1"/>
</dbReference>
<dbReference type="EMBL" id="JAVDQG010000004">
    <property type="protein sequence ID" value="MDR6226102.1"/>
    <property type="molecule type" value="Genomic_DNA"/>
</dbReference>
<evidence type="ECO:0000256" key="18">
    <source>
        <dbReference type="ARBA" id="ARBA00049504"/>
    </source>
</evidence>
<evidence type="ECO:0000313" key="20">
    <source>
        <dbReference type="EMBL" id="MDR6226102.1"/>
    </source>
</evidence>
<evidence type="ECO:0000256" key="15">
    <source>
        <dbReference type="ARBA" id="ARBA00032605"/>
    </source>
</evidence>
<keyword evidence="11 19" id="KW-0460">Magnesium</keyword>
<sequence length="245" mass="26392">MNVFFTALAFLTRIPAPVSSDRDDWAKSPCHYPLVGLILGGAFVLFDQAVGSLFPSLVRGAMLTVLWVYLTGGLHLDGLMDTADGFGANRGPERTLEIMKDSRVGAMGVLTAFSVLLLKFSVLVSLADDAMWVALVAAPVAGRLALVLSIRLFPYVKKDGIGLGMKENLTPWRLVYALGIGIGAFFLTTGWWGTILLTATLLVVWIIGQSARSRLRGLTGDIYGATAEITEVVVLLLCLWYGGVR</sequence>
<dbReference type="RefSeq" id="WP_309865551.1">
    <property type="nucleotide sequence ID" value="NZ_JAVDQG010000004.1"/>
</dbReference>
<evidence type="ECO:0000256" key="9">
    <source>
        <dbReference type="ARBA" id="ARBA00022679"/>
    </source>
</evidence>
<keyword evidence="10 19" id="KW-0812">Transmembrane</keyword>
<keyword evidence="13 19" id="KW-0472">Membrane</keyword>
<comment type="pathway">
    <text evidence="3 19">Cofactor biosynthesis; adenosylcobalamin biosynthesis; adenosylcobalamin from cob(II)yrinate a,c-diamide: step 7/7.</text>
</comment>
<accession>A0ABU1INI8</accession>
<dbReference type="Proteomes" id="UP001185012">
    <property type="component" value="Unassembled WGS sequence"/>
</dbReference>
<evidence type="ECO:0000256" key="11">
    <source>
        <dbReference type="ARBA" id="ARBA00022842"/>
    </source>
</evidence>
<keyword evidence="8 19" id="KW-0169">Cobalamin biosynthesis</keyword>
<feature type="transmembrane region" description="Helical" evidence="19">
    <location>
        <begin position="222"/>
        <end position="242"/>
    </location>
</feature>
<evidence type="ECO:0000313" key="21">
    <source>
        <dbReference type="Proteomes" id="UP001185012"/>
    </source>
</evidence>
<feature type="transmembrane region" description="Helical" evidence="19">
    <location>
        <begin position="36"/>
        <end position="58"/>
    </location>
</feature>
<comment type="cofactor">
    <cofactor evidence="1 19">
        <name>Mg(2+)</name>
        <dbReference type="ChEBI" id="CHEBI:18420"/>
    </cofactor>
</comment>
<keyword evidence="21" id="KW-1185">Reference proteome</keyword>
<keyword evidence="9 19" id="KW-0808">Transferase</keyword>
<comment type="catalytic activity">
    <reaction evidence="17 19">
        <text>alpha-ribazole + adenosylcob(III)inamide-GDP = adenosylcob(III)alamin + GMP + H(+)</text>
        <dbReference type="Rhea" id="RHEA:16049"/>
        <dbReference type="ChEBI" id="CHEBI:10329"/>
        <dbReference type="ChEBI" id="CHEBI:15378"/>
        <dbReference type="ChEBI" id="CHEBI:18408"/>
        <dbReference type="ChEBI" id="CHEBI:58115"/>
        <dbReference type="ChEBI" id="CHEBI:60487"/>
        <dbReference type="EC" id="2.7.8.26"/>
    </reaction>
</comment>
<evidence type="ECO:0000256" key="2">
    <source>
        <dbReference type="ARBA" id="ARBA00004651"/>
    </source>
</evidence>
<evidence type="ECO:0000256" key="5">
    <source>
        <dbReference type="ARBA" id="ARBA00013200"/>
    </source>
</evidence>
<evidence type="ECO:0000256" key="12">
    <source>
        <dbReference type="ARBA" id="ARBA00022989"/>
    </source>
</evidence>
<evidence type="ECO:0000256" key="3">
    <source>
        <dbReference type="ARBA" id="ARBA00004663"/>
    </source>
</evidence>
<dbReference type="GO" id="GO:0051073">
    <property type="term" value="F:adenosylcobinamide-GDP ribazoletransferase activity"/>
    <property type="evidence" value="ECO:0007669"/>
    <property type="project" value="UniProtKB-EC"/>
</dbReference>
<evidence type="ECO:0000256" key="10">
    <source>
        <dbReference type="ARBA" id="ARBA00022692"/>
    </source>
</evidence>
<feature type="transmembrane region" description="Helical" evidence="19">
    <location>
        <begin position="174"/>
        <end position="207"/>
    </location>
</feature>
<organism evidence="20 21">
    <name type="scientific">Desmospora profundinema</name>
    <dbReference type="NCBI Taxonomy" id="1571184"/>
    <lineage>
        <taxon>Bacteria</taxon>
        <taxon>Bacillati</taxon>
        <taxon>Bacillota</taxon>
        <taxon>Bacilli</taxon>
        <taxon>Bacillales</taxon>
        <taxon>Thermoactinomycetaceae</taxon>
        <taxon>Desmospora</taxon>
    </lineage>
</organism>
<evidence type="ECO:0000256" key="6">
    <source>
        <dbReference type="ARBA" id="ARBA00015850"/>
    </source>
</evidence>
<evidence type="ECO:0000256" key="16">
    <source>
        <dbReference type="ARBA" id="ARBA00032853"/>
    </source>
</evidence>
<evidence type="ECO:0000256" key="4">
    <source>
        <dbReference type="ARBA" id="ARBA00010561"/>
    </source>
</evidence>
<gene>
    <name evidence="19" type="primary">cobS</name>
    <name evidence="20" type="ORF">JOE21_002108</name>
</gene>
<evidence type="ECO:0000256" key="14">
    <source>
        <dbReference type="ARBA" id="ARBA00025228"/>
    </source>
</evidence>
<comment type="similarity">
    <text evidence="4 19">Belongs to the CobS family.</text>
</comment>
<evidence type="ECO:0000256" key="19">
    <source>
        <dbReference type="HAMAP-Rule" id="MF_00719"/>
    </source>
</evidence>
<dbReference type="NCBIfam" id="TIGR00317">
    <property type="entry name" value="cobS"/>
    <property type="match status" value="1"/>
</dbReference>
<evidence type="ECO:0000256" key="7">
    <source>
        <dbReference type="ARBA" id="ARBA00022475"/>
    </source>
</evidence>
<dbReference type="PANTHER" id="PTHR34148:SF1">
    <property type="entry name" value="ADENOSYLCOBINAMIDE-GDP RIBAZOLETRANSFERASE"/>
    <property type="match status" value="1"/>
</dbReference>
<keyword evidence="12 19" id="KW-1133">Transmembrane helix</keyword>
<comment type="catalytic activity">
    <reaction evidence="18 19">
        <text>alpha-ribazole 5'-phosphate + adenosylcob(III)inamide-GDP = adenosylcob(III)alamin 5'-phosphate + GMP + H(+)</text>
        <dbReference type="Rhea" id="RHEA:23560"/>
        <dbReference type="ChEBI" id="CHEBI:15378"/>
        <dbReference type="ChEBI" id="CHEBI:57918"/>
        <dbReference type="ChEBI" id="CHEBI:58115"/>
        <dbReference type="ChEBI" id="CHEBI:60487"/>
        <dbReference type="ChEBI" id="CHEBI:60493"/>
        <dbReference type="EC" id="2.7.8.26"/>
    </reaction>
</comment>
<dbReference type="InterPro" id="IPR003805">
    <property type="entry name" value="CobS"/>
</dbReference>
<evidence type="ECO:0000256" key="1">
    <source>
        <dbReference type="ARBA" id="ARBA00001946"/>
    </source>
</evidence>
<evidence type="ECO:0000256" key="13">
    <source>
        <dbReference type="ARBA" id="ARBA00023136"/>
    </source>
</evidence>
<reference evidence="20 21" key="1">
    <citation type="submission" date="2023-07" db="EMBL/GenBank/DDBJ databases">
        <title>Genomic Encyclopedia of Type Strains, Phase IV (KMG-IV): sequencing the most valuable type-strain genomes for metagenomic binning, comparative biology and taxonomic classification.</title>
        <authorList>
            <person name="Goeker M."/>
        </authorList>
    </citation>
    <scope>NUCLEOTIDE SEQUENCE [LARGE SCALE GENOMIC DNA]</scope>
    <source>
        <strain evidence="20 21">DSM 45903</strain>
    </source>
</reference>
<keyword evidence="7 19" id="KW-1003">Cell membrane</keyword>
<protein>
    <recommendedName>
        <fullName evidence="6 19">Adenosylcobinamide-GDP ribazoletransferase</fullName>
        <ecNumber evidence="5 19">2.7.8.26</ecNumber>
    </recommendedName>
    <alternativeName>
        <fullName evidence="16 19">Cobalamin synthase</fullName>
    </alternativeName>
    <alternativeName>
        <fullName evidence="15 19">Cobalamin-5'-phosphate synthase</fullName>
    </alternativeName>
</protein>